<evidence type="ECO:0000256" key="4">
    <source>
        <dbReference type="ARBA" id="ARBA00022723"/>
    </source>
</evidence>
<dbReference type="GO" id="GO:0043546">
    <property type="term" value="F:molybdopterin cofactor binding"/>
    <property type="evidence" value="ECO:0007669"/>
    <property type="project" value="InterPro"/>
</dbReference>
<evidence type="ECO:0000256" key="7">
    <source>
        <dbReference type="ARBA" id="ARBA00023014"/>
    </source>
</evidence>
<keyword evidence="5" id="KW-0560">Oxidoreductase</keyword>
<name>A0A174PTR1_9FIRM</name>
<dbReference type="GO" id="GO:0051536">
    <property type="term" value="F:iron-sulfur cluster binding"/>
    <property type="evidence" value="ECO:0007669"/>
    <property type="project" value="UniProtKB-KW"/>
</dbReference>
<evidence type="ECO:0000256" key="2">
    <source>
        <dbReference type="ARBA" id="ARBA00010312"/>
    </source>
</evidence>
<evidence type="ECO:0000313" key="10">
    <source>
        <dbReference type="EMBL" id="RGE69749.1"/>
    </source>
</evidence>
<reference evidence="9 11" key="1">
    <citation type="submission" date="2015-09" db="EMBL/GenBank/DDBJ databases">
        <authorList>
            <consortium name="Pathogen Informatics"/>
        </authorList>
    </citation>
    <scope>NUCLEOTIDE SEQUENCE [LARGE SCALE GENOMIC DNA]</scope>
    <source>
        <strain evidence="9 11">2789STDY5834939</strain>
    </source>
</reference>
<dbReference type="InterPro" id="IPR006963">
    <property type="entry name" value="Mopterin_OxRdtase_4Fe-4S_dom"/>
</dbReference>
<dbReference type="PANTHER" id="PTHR43742:SF6">
    <property type="entry name" value="OXIDOREDUCTASE YYAE-RELATED"/>
    <property type="match status" value="1"/>
</dbReference>
<dbReference type="OrthoDB" id="9803192at2"/>
<dbReference type="PANTHER" id="PTHR43742">
    <property type="entry name" value="TRIMETHYLAMINE-N-OXIDE REDUCTASE"/>
    <property type="match status" value="1"/>
</dbReference>
<evidence type="ECO:0000313" key="11">
    <source>
        <dbReference type="Proteomes" id="UP000095765"/>
    </source>
</evidence>
<gene>
    <name evidence="9" type="primary">psrA_1</name>
    <name evidence="10" type="ORF">DXC40_01395</name>
    <name evidence="9" type="ORF">ERS852551_01471</name>
</gene>
<feature type="domain" description="4Fe-4S Mo/W bis-MGD-type" evidence="8">
    <location>
        <begin position="19"/>
        <end position="77"/>
    </location>
</feature>
<dbReference type="InterPro" id="IPR006655">
    <property type="entry name" value="Mopterin_OxRdtase_prok_CS"/>
</dbReference>
<dbReference type="AlphaFoldDB" id="A0A174PTR1"/>
<protein>
    <submittedName>
        <fullName evidence="10">Formate dehydrogenase</fullName>
    </submittedName>
    <submittedName>
        <fullName evidence="9">Sulfur reductase chain A</fullName>
    </submittedName>
</protein>
<dbReference type="SUPFAM" id="SSF50692">
    <property type="entry name" value="ADC-like"/>
    <property type="match status" value="1"/>
</dbReference>
<dbReference type="Gene3D" id="3.40.228.10">
    <property type="entry name" value="Dimethylsulfoxide Reductase, domain 2"/>
    <property type="match status" value="1"/>
</dbReference>
<sequence>MNETERLLKAKIPCAETGIDIKHTLCDICCPSFHCGIDAYVKDGKVVKIEGTADHPVNHGLLCPKGLSNRQYIYREDRIRTPLRRVGKRGEGKFEPISWDEAYREIASRLNAIKAKHGPESVIFYSGYTKWYRPFLHRFTYSFGSPNFLTESSSCMTSTFLNWWVTTGNPMCSTDVSNAGIFLGWAFNPYYSRHLAALNVEKRKAEGMKVIIVDPRITPASLRLADIHLRPRTGTDGAVALGLAHILIRDGKTDRSYIDKYVYGYDQYAAYVKDFTPQKVEELTGVPAEQLEEAAALIADNLPMAINESAAPLAHHRNGFQNYRAIMALSAILGCFDQPGGQIPIQFSYNYLPAGFSTREDEFIMAHHDRVKAPAVGAKRFPIWNDFIHEGQANDLSRQIETGDPYPIHAMLGFGMNYRISPDDERLKQNLLKLDLLVNTELFLTDTCKFCDIVLPACTSFERSDLKSYGGGYLFCTEPVIQPLGESRSDIQILCELAEAMNLDDELLRQGPDACWRYILQDLPFTLEELRAAGKPVKLPGLKPYVPGSMLEKGLNTASGKFELYSLAIEKHPGFDPLPTYTPPFGADRPDNDLPYVLCTSPRISNALHSRLHKVPWNRSLRPEPQADISYEDAQALGIFEGDTIELTSHRGSIQMKAHLTHKAEPGVICCYHGYSEADVNLLTDNDILDPYSGFPSYRETRVAVRRI</sequence>
<accession>A0A174PTR1</accession>
<dbReference type="Pfam" id="PF04879">
    <property type="entry name" value="Molybdop_Fe4S4"/>
    <property type="match status" value="1"/>
</dbReference>
<dbReference type="InterPro" id="IPR006657">
    <property type="entry name" value="MoPterin_dinucl-bd_dom"/>
</dbReference>
<dbReference type="Pfam" id="PF01568">
    <property type="entry name" value="Molydop_binding"/>
    <property type="match status" value="1"/>
</dbReference>
<evidence type="ECO:0000259" key="8">
    <source>
        <dbReference type="PROSITE" id="PS51669"/>
    </source>
</evidence>
<dbReference type="InterPro" id="IPR009010">
    <property type="entry name" value="Asp_de-COase-like_dom_sf"/>
</dbReference>
<evidence type="ECO:0000256" key="5">
    <source>
        <dbReference type="ARBA" id="ARBA00023002"/>
    </source>
</evidence>
<dbReference type="SUPFAM" id="SSF53706">
    <property type="entry name" value="Formate dehydrogenase/DMSO reductase, domains 1-3"/>
    <property type="match status" value="1"/>
</dbReference>
<dbReference type="Gene3D" id="2.20.25.90">
    <property type="entry name" value="ADC-like domains"/>
    <property type="match status" value="1"/>
</dbReference>
<evidence type="ECO:0000256" key="3">
    <source>
        <dbReference type="ARBA" id="ARBA00022505"/>
    </source>
</evidence>
<keyword evidence="6" id="KW-0408">Iron</keyword>
<dbReference type="SMART" id="SM00926">
    <property type="entry name" value="Molybdop_Fe4S4"/>
    <property type="match status" value="1"/>
</dbReference>
<dbReference type="Proteomes" id="UP000260828">
    <property type="component" value="Unassembled WGS sequence"/>
</dbReference>
<reference evidence="10 12" key="2">
    <citation type="submission" date="2018-08" db="EMBL/GenBank/DDBJ databases">
        <title>A genome reference for cultivated species of the human gut microbiota.</title>
        <authorList>
            <person name="Zou Y."/>
            <person name="Xue W."/>
            <person name="Luo G."/>
        </authorList>
    </citation>
    <scope>NUCLEOTIDE SEQUENCE [LARGE SCALE GENOMIC DNA]</scope>
    <source>
        <strain evidence="10 12">TF05-12AC</strain>
    </source>
</reference>
<keyword evidence="3" id="KW-0500">Molybdenum</keyword>
<dbReference type="RefSeq" id="WP_055244818.1">
    <property type="nucleotide sequence ID" value="NZ_CABIWA010000011.1"/>
</dbReference>
<evidence type="ECO:0000256" key="1">
    <source>
        <dbReference type="ARBA" id="ARBA00001942"/>
    </source>
</evidence>
<keyword evidence="7" id="KW-0411">Iron-sulfur</keyword>
<dbReference type="PROSITE" id="PS00932">
    <property type="entry name" value="MOLYBDOPTERIN_PROK_3"/>
    <property type="match status" value="1"/>
</dbReference>
<evidence type="ECO:0000313" key="12">
    <source>
        <dbReference type="Proteomes" id="UP000260828"/>
    </source>
</evidence>
<keyword evidence="4" id="KW-0479">Metal-binding</keyword>
<proteinExistence type="inferred from homology"/>
<dbReference type="GO" id="GO:0016491">
    <property type="term" value="F:oxidoreductase activity"/>
    <property type="evidence" value="ECO:0007669"/>
    <property type="project" value="UniProtKB-KW"/>
</dbReference>
<comment type="similarity">
    <text evidence="2">Belongs to the prokaryotic molybdopterin-containing oxidoreductase family.</text>
</comment>
<dbReference type="Gene3D" id="3.40.50.740">
    <property type="match status" value="1"/>
</dbReference>
<dbReference type="Gene3D" id="2.40.40.20">
    <property type="match status" value="1"/>
</dbReference>
<evidence type="ECO:0000256" key="6">
    <source>
        <dbReference type="ARBA" id="ARBA00023004"/>
    </source>
</evidence>
<organism evidence="9 11">
    <name type="scientific">Anaerotruncus colihominis</name>
    <dbReference type="NCBI Taxonomy" id="169435"/>
    <lineage>
        <taxon>Bacteria</taxon>
        <taxon>Bacillati</taxon>
        <taxon>Bacillota</taxon>
        <taxon>Clostridia</taxon>
        <taxon>Eubacteriales</taxon>
        <taxon>Oscillospiraceae</taxon>
        <taxon>Anaerotruncus</taxon>
    </lineage>
</organism>
<dbReference type="PROSITE" id="PS51669">
    <property type="entry name" value="4FE4S_MOW_BIS_MGD"/>
    <property type="match status" value="1"/>
</dbReference>
<dbReference type="GO" id="GO:0046872">
    <property type="term" value="F:metal ion binding"/>
    <property type="evidence" value="ECO:0007669"/>
    <property type="project" value="UniProtKB-KW"/>
</dbReference>
<dbReference type="EMBL" id="QVME01000001">
    <property type="protein sequence ID" value="RGE69749.1"/>
    <property type="molecule type" value="Genomic_DNA"/>
</dbReference>
<dbReference type="Proteomes" id="UP000095765">
    <property type="component" value="Unassembled WGS sequence"/>
</dbReference>
<evidence type="ECO:0000313" key="9">
    <source>
        <dbReference type="EMBL" id="CUP64734.1"/>
    </source>
</evidence>
<dbReference type="InterPro" id="IPR050612">
    <property type="entry name" value="Prok_Mopterin_Oxidored"/>
</dbReference>
<dbReference type="EMBL" id="CZBE01000008">
    <property type="protein sequence ID" value="CUP64734.1"/>
    <property type="molecule type" value="Genomic_DNA"/>
</dbReference>
<dbReference type="InterPro" id="IPR006656">
    <property type="entry name" value="Mopterin_OxRdtase"/>
</dbReference>
<comment type="cofactor">
    <cofactor evidence="1">
        <name>Mo-bis(molybdopterin guanine dinucleotide)</name>
        <dbReference type="ChEBI" id="CHEBI:60539"/>
    </cofactor>
</comment>
<dbReference type="Pfam" id="PF00384">
    <property type="entry name" value="Molybdopterin"/>
    <property type="match status" value="1"/>
</dbReference>